<name>A0A367RUN5_9NOSO</name>
<dbReference type="AlphaFoldDB" id="A0A367RUN5"/>
<comment type="caution">
    <text evidence="1">The sequence shown here is derived from an EMBL/GenBank/DDBJ whole genome shotgun (WGS) entry which is preliminary data.</text>
</comment>
<evidence type="ECO:0000313" key="2">
    <source>
        <dbReference type="Proteomes" id="UP000252107"/>
    </source>
</evidence>
<proteinExistence type="predicted"/>
<protein>
    <submittedName>
        <fullName evidence="1">Uncharacterized protein</fullName>
    </submittedName>
</protein>
<dbReference type="EMBL" id="LXQD01000054">
    <property type="protein sequence ID" value="RCJ40235.1"/>
    <property type="molecule type" value="Genomic_DNA"/>
</dbReference>
<organism evidence="1 2">
    <name type="scientific">Nostoc minutum NIES-26</name>
    <dbReference type="NCBI Taxonomy" id="1844469"/>
    <lineage>
        <taxon>Bacteria</taxon>
        <taxon>Bacillati</taxon>
        <taxon>Cyanobacteriota</taxon>
        <taxon>Cyanophyceae</taxon>
        <taxon>Nostocales</taxon>
        <taxon>Nostocaceae</taxon>
        <taxon>Nostoc</taxon>
    </lineage>
</organism>
<dbReference type="Proteomes" id="UP000252107">
    <property type="component" value="Unassembled WGS sequence"/>
</dbReference>
<gene>
    <name evidence="1" type="ORF">A6770_10875</name>
</gene>
<sequence>MEEKSPLFKEISPEESAAVGGGCFNVGFNLDTYMFILGAGILFGNPGLTQEEIQFAWESSFVFKSPSRSRRRIYRKR</sequence>
<reference evidence="1" key="1">
    <citation type="submission" date="2016-04" db="EMBL/GenBank/DDBJ databases">
        <authorList>
            <person name="Tabuchi Yagui T.R."/>
        </authorList>
    </citation>
    <scope>NUCLEOTIDE SEQUENCE [LARGE SCALE GENOMIC DNA]</scope>
    <source>
        <strain evidence="1">NIES-26</strain>
    </source>
</reference>
<keyword evidence="2" id="KW-1185">Reference proteome</keyword>
<evidence type="ECO:0000313" key="1">
    <source>
        <dbReference type="EMBL" id="RCJ40235.1"/>
    </source>
</evidence>
<accession>A0A367RUN5</accession>